<keyword evidence="6" id="KW-0813">Transport</keyword>
<evidence type="ECO:0000256" key="17">
    <source>
        <dbReference type="ARBA" id="ARBA00047899"/>
    </source>
</evidence>
<keyword evidence="10 20" id="KW-0547">Nucleotide-binding</keyword>
<dbReference type="GO" id="GO:0010506">
    <property type="term" value="P:regulation of autophagy"/>
    <property type="evidence" value="ECO:0007669"/>
    <property type="project" value="InterPro"/>
</dbReference>
<accession>A0AA35NHL6</accession>
<evidence type="ECO:0000256" key="1">
    <source>
        <dbReference type="ARBA" id="ARBA00004496"/>
    </source>
</evidence>
<proteinExistence type="predicted"/>
<dbReference type="Gene3D" id="3.30.200.20">
    <property type="entry name" value="Phosphorylase Kinase, domain 1"/>
    <property type="match status" value="1"/>
</dbReference>
<keyword evidence="15" id="KW-0472">Membrane</keyword>
<keyword evidence="14" id="KW-0072">Autophagy</keyword>
<comment type="subcellular location">
    <subcellularLocation>
        <location evidence="1">Cytoplasm</location>
    </subcellularLocation>
    <subcellularLocation>
        <location evidence="2">Preautophagosomal structure membrane</location>
        <topology evidence="2">Peripheral membrane protein</topology>
    </subcellularLocation>
</comment>
<dbReference type="FunFam" id="3.30.200.20:FF:000399">
    <property type="entry name" value="Serine/threonine-protein kinase atg1"/>
    <property type="match status" value="1"/>
</dbReference>
<dbReference type="PROSITE" id="PS50011">
    <property type="entry name" value="PROTEIN_KINASE_DOM"/>
    <property type="match status" value="1"/>
</dbReference>
<keyword evidence="9" id="KW-0808">Transferase</keyword>
<dbReference type="InterPro" id="IPR048941">
    <property type="entry name" value="ATG1-like_MIT2"/>
</dbReference>
<evidence type="ECO:0000256" key="6">
    <source>
        <dbReference type="ARBA" id="ARBA00022448"/>
    </source>
</evidence>
<feature type="region of interest" description="Disordered" evidence="21">
    <location>
        <begin position="363"/>
        <end position="417"/>
    </location>
</feature>
<sequence length="897" mass="102083">MGDISNKYNTTSVNHNLMISAGNYTAEKEIGKGSFATVYRGHLISDKSQHIAIKEVSRAKLKNKKLLENLEIEIAILKKIKHPHIVGLIDCERTSTDFYLIMEYCALGDLTFLLKRRKELMENHPLLRTVFEKYPPPSESHNGLHRAFVLSYLQQLASALKFLRSKNLVHRDIKPQNLLLSTPLIGYHDSKTFHELGFVGIYNLPILKIADFGFARFLPNTSLAETLCGSPLYMAPEILNYQKYNAKADLWSVGTVVFEMCCGTPPFRASNHLELFKKIKRANDAITFPSYCNIEPELKKLICSLLTFDPAKRIGFEEFFNNKVVNEDLSPYELGDDLPDLESKSKGIAESNMFVSEYLSKQPTRPNTNFAEHQSITGNSGEFDEALNNSDILATPAETDRTQTLDKKDSNNKYHNNLVSDRSFEREYVVVEKKSVEVNSLADEVAQAGFNPTPIKHLTPTQNQNILSNQQSSPNNQQYFQNQGENQKLLRAASSSSGGSDGSRRPSLVDRRLSISSLNPSNALSRALGIASTRLFGGTNQYQQQQQNTSSPPYSQTLLNSQLFHELTENIILRIDHLQHPEILKFDNNNIVNILESLAAKAFVVYSYAEVKFSQIVPLSTTMKGMANFENRRSMDSNAIAEEQDSDDAVEEDETLKKYKEDCLSTRTFGKGRTLSATSQLSATFNKLPRSEMILLCNEAVVLYMKALSTLSKSMQITSNWWYESQEKSCSLRVNVLVQWLREKFNECLEKADFLRLKINDLRFKNASEVDENQTLEEEKGIVEEPVYLEKLLYDRALEISKMAAHMELKGENLYNCELAYATSLWMLETSLDDDDFTNTYGDYPFKSNIRSESTDGENKEKYHNVLDENDKTIIRRYIDSIANRLKILRQKMNHQN</sequence>
<evidence type="ECO:0000256" key="7">
    <source>
        <dbReference type="ARBA" id="ARBA00022490"/>
    </source>
</evidence>
<evidence type="ECO:0000256" key="4">
    <source>
        <dbReference type="ARBA" id="ARBA00018572"/>
    </source>
</evidence>
<evidence type="ECO:0000256" key="19">
    <source>
        <dbReference type="ARBA" id="ARBA00062757"/>
    </source>
</evidence>
<dbReference type="GeneID" id="80918319"/>
<comment type="subunit">
    <text evidence="19">Homodimer. Dimerization requires the presence of ATG13. Forms a ternary complex with ATG13 and ATG17. Also interacts with ATG11.</text>
</comment>
<dbReference type="Gene3D" id="1.10.510.10">
    <property type="entry name" value="Transferase(Phosphotransferase) domain 1"/>
    <property type="match status" value="1"/>
</dbReference>
<dbReference type="InterPro" id="IPR008271">
    <property type="entry name" value="Ser/Thr_kinase_AS"/>
</dbReference>
<dbReference type="GO" id="GO:0000422">
    <property type="term" value="P:autophagy of mitochondrion"/>
    <property type="evidence" value="ECO:0007669"/>
    <property type="project" value="TreeGrafter"/>
</dbReference>
<keyword evidence="11" id="KW-0418">Kinase</keyword>
<name>A0AA35NHL6_SACMI</name>
<dbReference type="RefSeq" id="XP_056082223.1">
    <property type="nucleotide sequence ID" value="XM_056222543.1"/>
</dbReference>
<comment type="catalytic activity">
    <reaction evidence="17">
        <text>L-threonyl-[protein] + ATP = O-phospho-L-threonyl-[protein] + ADP + H(+)</text>
        <dbReference type="Rhea" id="RHEA:46608"/>
        <dbReference type="Rhea" id="RHEA-COMP:11060"/>
        <dbReference type="Rhea" id="RHEA-COMP:11605"/>
        <dbReference type="ChEBI" id="CHEBI:15378"/>
        <dbReference type="ChEBI" id="CHEBI:30013"/>
        <dbReference type="ChEBI" id="CHEBI:30616"/>
        <dbReference type="ChEBI" id="CHEBI:61977"/>
        <dbReference type="ChEBI" id="CHEBI:456216"/>
        <dbReference type="EC" id="2.7.11.1"/>
    </reaction>
</comment>
<dbReference type="Pfam" id="PF00069">
    <property type="entry name" value="Pkinase"/>
    <property type="match status" value="1"/>
</dbReference>
<evidence type="ECO:0000256" key="10">
    <source>
        <dbReference type="ARBA" id="ARBA00022741"/>
    </source>
</evidence>
<evidence type="ECO:0000256" key="20">
    <source>
        <dbReference type="PROSITE-ProRule" id="PRU10141"/>
    </source>
</evidence>
<evidence type="ECO:0000256" key="9">
    <source>
        <dbReference type="ARBA" id="ARBA00022679"/>
    </source>
</evidence>
<dbReference type="SMART" id="SM00220">
    <property type="entry name" value="S_TKc"/>
    <property type="match status" value="1"/>
</dbReference>
<dbReference type="InterPro" id="IPR045269">
    <property type="entry name" value="Atg1-like"/>
</dbReference>
<dbReference type="GO" id="GO:0005524">
    <property type="term" value="F:ATP binding"/>
    <property type="evidence" value="ECO:0007669"/>
    <property type="project" value="UniProtKB-UniRule"/>
</dbReference>
<dbReference type="GO" id="GO:0005829">
    <property type="term" value="C:cytosol"/>
    <property type="evidence" value="ECO:0007669"/>
    <property type="project" value="TreeGrafter"/>
</dbReference>
<evidence type="ECO:0000256" key="15">
    <source>
        <dbReference type="ARBA" id="ARBA00023136"/>
    </source>
</evidence>
<evidence type="ECO:0000256" key="14">
    <source>
        <dbReference type="ARBA" id="ARBA00023006"/>
    </source>
</evidence>
<feature type="compositionally biased region" description="Basic and acidic residues" evidence="21">
    <location>
        <begin position="398"/>
        <end position="412"/>
    </location>
</feature>
<dbReference type="GO" id="GO:0000045">
    <property type="term" value="P:autophagosome assembly"/>
    <property type="evidence" value="ECO:0007669"/>
    <property type="project" value="TreeGrafter"/>
</dbReference>
<dbReference type="CDD" id="cd14009">
    <property type="entry name" value="STKc_ATG1_ULK_like"/>
    <property type="match status" value="1"/>
</dbReference>
<dbReference type="GO" id="GO:0034045">
    <property type="term" value="C:phagophore assembly site membrane"/>
    <property type="evidence" value="ECO:0007669"/>
    <property type="project" value="UniProtKB-SubCell"/>
</dbReference>
<gene>
    <name evidence="23" type="primary">SMKI07G0790</name>
    <name evidence="23" type="ORF">SMKI_07G0790</name>
</gene>
<evidence type="ECO:0000256" key="8">
    <source>
        <dbReference type="ARBA" id="ARBA00022527"/>
    </source>
</evidence>
<feature type="compositionally biased region" description="Polar residues" evidence="21">
    <location>
        <begin position="363"/>
        <end position="380"/>
    </location>
</feature>
<dbReference type="GO" id="GO:1990316">
    <property type="term" value="C:Atg1/ULK1 kinase complex"/>
    <property type="evidence" value="ECO:0007669"/>
    <property type="project" value="UniProtKB-ARBA"/>
</dbReference>
<evidence type="ECO:0000256" key="2">
    <source>
        <dbReference type="ARBA" id="ARBA00004623"/>
    </source>
</evidence>
<dbReference type="PROSITE" id="PS00107">
    <property type="entry name" value="PROTEIN_KINASE_ATP"/>
    <property type="match status" value="1"/>
</dbReference>
<keyword evidence="8" id="KW-0723">Serine/threonine-protein kinase</keyword>
<evidence type="ECO:0000259" key="22">
    <source>
        <dbReference type="PROSITE" id="PS50011"/>
    </source>
</evidence>
<dbReference type="AlphaFoldDB" id="A0AA35NHL6"/>
<dbReference type="GO" id="GO:0042594">
    <property type="term" value="P:response to starvation"/>
    <property type="evidence" value="ECO:0007669"/>
    <property type="project" value="TreeGrafter"/>
</dbReference>
<evidence type="ECO:0000256" key="18">
    <source>
        <dbReference type="ARBA" id="ARBA00048679"/>
    </source>
</evidence>
<dbReference type="EC" id="2.7.11.1" evidence="3"/>
<dbReference type="GO" id="GO:0061709">
    <property type="term" value="P:reticulophagy"/>
    <property type="evidence" value="ECO:0007669"/>
    <property type="project" value="TreeGrafter"/>
</dbReference>
<evidence type="ECO:0000256" key="21">
    <source>
        <dbReference type="SAM" id="MobiDB-lite"/>
    </source>
</evidence>
<keyword evidence="7" id="KW-0963">Cytoplasm</keyword>
<keyword evidence="13" id="KW-0653">Protein transport</keyword>
<evidence type="ECO:0000256" key="16">
    <source>
        <dbReference type="ARBA" id="ARBA00030237"/>
    </source>
</evidence>
<dbReference type="Pfam" id="PF21127">
    <property type="entry name" value="ATG1-like_MIT2"/>
    <property type="match status" value="1"/>
</dbReference>
<feature type="binding site" evidence="20">
    <location>
        <position position="54"/>
    </location>
    <ligand>
        <name>ATP</name>
        <dbReference type="ChEBI" id="CHEBI:30616"/>
    </ligand>
</feature>
<dbReference type="Pfam" id="PF12063">
    <property type="entry name" value="ATG1-like_MIT1"/>
    <property type="match status" value="1"/>
</dbReference>
<dbReference type="GO" id="GO:0005776">
    <property type="term" value="C:autophagosome"/>
    <property type="evidence" value="ECO:0007669"/>
    <property type="project" value="TreeGrafter"/>
</dbReference>
<dbReference type="FunFam" id="1.10.510.10:FF:000817">
    <property type="entry name" value="Serine/threonine-protein kinase ATG1"/>
    <property type="match status" value="1"/>
</dbReference>
<evidence type="ECO:0000256" key="13">
    <source>
        <dbReference type="ARBA" id="ARBA00022927"/>
    </source>
</evidence>
<evidence type="ECO:0000313" key="24">
    <source>
        <dbReference type="Proteomes" id="UP001161438"/>
    </source>
</evidence>
<dbReference type="InterPro" id="IPR017441">
    <property type="entry name" value="Protein_kinase_ATP_BS"/>
</dbReference>
<dbReference type="GO" id="GO:0034727">
    <property type="term" value="P:piecemeal microautophagy of the nucleus"/>
    <property type="evidence" value="ECO:0007669"/>
    <property type="project" value="TreeGrafter"/>
</dbReference>
<evidence type="ECO:0000256" key="11">
    <source>
        <dbReference type="ARBA" id="ARBA00022777"/>
    </source>
</evidence>
<feature type="domain" description="Protein kinase" evidence="22">
    <location>
        <begin position="24"/>
        <end position="325"/>
    </location>
</feature>
<keyword evidence="24" id="KW-1185">Reference proteome</keyword>
<dbReference type="Proteomes" id="UP001161438">
    <property type="component" value="Chromosome 7"/>
</dbReference>
<dbReference type="PANTHER" id="PTHR24348:SF22">
    <property type="entry name" value="NON-SPECIFIC SERINE_THREONINE PROTEIN KINASE"/>
    <property type="match status" value="1"/>
</dbReference>
<dbReference type="GO" id="GO:0004674">
    <property type="term" value="F:protein serine/threonine kinase activity"/>
    <property type="evidence" value="ECO:0007669"/>
    <property type="project" value="UniProtKB-KW"/>
</dbReference>
<comment type="catalytic activity">
    <reaction evidence="18">
        <text>L-seryl-[protein] + ATP = O-phospho-L-seryl-[protein] + ADP + H(+)</text>
        <dbReference type="Rhea" id="RHEA:17989"/>
        <dbReference type="Rhea" id="RHEA-COMP:9863"/>
        <dbReference type="Rhea" id="RHEA-COMP:11604"/>
        <dbReference type="ChEBI" id="CHEBI:15378"/>
        <dbReference type="ChEBI" id="CHEBI:29999"/>
        <dbReference type="ChEBI" id="CHEBI:30616"/>
        <dbReference type="ChEBI" id="CHEBI:83421"/>
        <dbReference type="ChEBI" id="CHEBI:456216"/>
        <dbReference type="EC" id="2.7.11.1"/>
    </reaction>
</comment>
<evidence type="ECO:0000256" key="5">
    <source>
        <dbReference type="ARBA" id="ARBA00019599"/>
    </source>
</evidence>
<evidence type="ECO:0000256" key="12">
    <source>
        <dbReference type="ARBA" id="ARBA00022840"/>
    </source>
</evidence>
<dbReference type="EMBL" id="OX365763">
    <property type="protein sequence ID" value="CAI4039108.1"/>
    <property type="molecule type" value="Genomic_DNA"/>
</dbReference>
<dbReference type="GO" id="GO:0015031">
    <property type="term" value="P:protein transport"/>
    <property type="evidence" value="ECO:0007669"/>
    <property type="project" value="UniProtKB-KW"/>
</dbReference>
<dbReference type="SUPFAM" id="SSF56112">
    <property type="entry name" value="Protein kinase-like (PK-like)"/>
    <property type="match status" value="1"/>
</dbReference>
<dbReference type="PANTHER" id="PTHR24348">
    <property type="entry name" value="SERINE/THREONINE-PROTEIN KINASE UNC-51-RELATED"/>
    <property type="match status" value="1"/>
</dbReference>
<evidence type="ECO:0000256" key="3">
    <source>
        <dbReference type="ARBA" id="ARBA00012513"/>
    </source>
</evidence>
<dbReference type="InterPro" id="IPR000719">
    <property type="entry name" value="Prot_kinase_dom"/>
</dbReference>
<evidence type="ECO:0000313" key="23">
    <source>
        <dbReference type="EMBL" id="CAI4039108.1"/>
    </source>
</evidence>
<organism evidence="23 24">
    <name type="scientific">Saccharomyces mikatae IFO 1815</name>
    <dbReference type="NCBI Taxonomy" id="226126"/>
    <lineage>
        <taxon>Eukaryota</taxon>
        <taxon>Fungi</taxon>
        <taxon>Dikarya</taxon>
        <taxon>Ascomycota</taxon>
        <taxon>Saccharomycotina</taxon>
        <taxon>Saccharomycetes</taxon>
        <taxon>Saccharomycetales</taxon>
        <taxon>Saccharomycetaceae</taxon>
        <taxon>Saccharomyces</taxon>
    </lineage>
</organism>
<dbReference type="InterPro" id="IPR022708">
    <property type="entry name" value="Atg1-like_tMIT"/>
</dbReference>
<keyword evidence="12 20" id="KW-0067">ATP-binding</keyword>
<dbReference type="PROSITE" id="PS00108">
    <property type="entry name" value="PROTEIN_KINASE_ST"/>
    <property type="match status" value="1"/>
</dbReference>
<protein>
    <recommendedName>
        <fullName evidence="4">Serine/threonine-protein kinase ATG1</fullName>
        <ecNumber evidence="3">2.7.11.1</ecNumber>
    </recommendedName>
    <alternativeName>
        <fullName evidence="16">Autophagy-related protein 1</fullName>
    </alternativeName>
    <alternativeName>
        <fullName evidence="5">Serine/threonine-protein kinase atg1</fullName>
    </alternativeName>
</protein>
<reference evidence="23" key="1">
    <citation type="submission" date="2022-10" db="EMBL/GenBank/DDBJ databases">
        <authorList>
            <person name="Byrne P K."/>
        </authorList>
    </citation>
    <scope>NUCLEOTIDE SEQUENCE</scope>
    <source>
        <strain evidence="23">IFO1815</strain>
    </source>
</reference>
<dbReference type="InterPro" id="IPR011009">
    <property type="entry name" value="Kinase-like_dom_sf"/>
</dbReference>